<sequence length="706" mass="75793">MPDLSVGQSTSAAALRQQQDDEIRPIGTRLSEQVRPSTASLVPYHFAGKASNATAEKFTTLQSRLTADIKKLGKMDPESDPIGFARAHMALEGKALDYAPGTHYQEVRKHLAGLGSAPHPMLSGQEETEAFAKDFNEYLGMSKEARKESGGFAAVWDKHCERVGNTLGAYHSLCQEVIDNTPEGDDLKSLQSSHAAFRGYAKGVMQAMTQELPDRLNTFMESRIEHARSVMNNESLSQPERDQATSELNQLIKVQVEFEELVDKEDDTPSELTKATKKNEVLDTALKNVGRQDYVADLKTHSGFRTGLAVFADAGIPQGFASSTHFGASTAAIDDELAGTHLAAHAAGTSAVLGAAHKVVSDSARPIIQTIVDKTIGSGLEKVDPLSVYPKALQEVTMNGRRVANPNREALDKTQEDKRTDFLLKQNANNFGTISGDFTGYIAFGAAHAVREVLNQFTSVNASGIGARSLASAVGGTLMAGGQAVFKYSQTHGDEKIPTYRVKNETREWKELLPKAFAESSKVLPTNMANISDYANRIIGVGAGITMRTAVGDAAAPGEDAETLEKMQQIITTFFSSGLTLLPFFANSVAAPLENKALNDGKDDLTARANVPWQNLTNANRDSLPHTQPPGWRRAGENLYHGTRGASQLVPQATVAGLNLGAEWVKSVVVRPKDTAAGNTMELAERGEAPPQGGPSTEPAPATRPS</sequence>
<keyword evidence="3" id="KW-1185">Reference proteome</keyword>
<comment type="caution">
    <text evidence="2">The sequence shown here is derived from an EMBL/GenBank/DDBJ whole genome shotgun (WGS) entry which is preliminary data.</text>
</comment>
<protein>
    <submittedName>
        <fullName evidence="2">Type III effector</fullName>
    </submittedName>
</protein>
<dbReference type="Proteomes" id="UP000617171">
    <property type="component" value="Unassembled WGS sequence"/>
</dbReference>
<evidence type="ECO:0000313" key="2">
    <source>
        <dbReference type="EMBL" id="MBC3345593.1"/>
    </source>
</evidence>
<accession>A0ABR6ULU3</accession>
<feature type="region of interest" description="Disordered" evidence="1">
    <location>
        <begin position="676"/>
        <end position="706"/>
    </location>
</feature>
<name>A0ABR6ULU3_9PSED</name>
<dbReference type="RefSeq" id="WP_186653849.1">
    <property type="nucleotide sequence ID" value="NZ_JABWQV010000006.1"/>
</dbReference>
<proteinExistence type="predicted"/>
<feature type="compositionally biased region" description="Polar residues" evidence="1">
    <location>
        <begin position="1"/>
        <end position="12"/>
    </location>
</feature>
<feature type="region of interest" description="Disordered" evidence="1">
    <location>
        <begin position="613"/>
        <end position="634"/>
    </location>
</feature>
<dbReference type="EMBL" id="JABWQV010000006">
    <property type="protein sequence ID" value="MBC3345593.1"/>
    <property type="molecule type" value="Genomic_DNA"/>
</dbReference>
<reference evidence="2 3" key="1">
    <citation type="journal article" date="2020" name="Microorganisms">
        <title>Reliable Identification of Environmental Pseudomonas Isolates Using the rpoD Gene.</title>
        <authorList>
            <consortium name="The Broad Institute Genome Sequencing Platform"/>
            <person name="Girard L."/>
            <person name="Lood C."/>
            <person name="Rokni-Zadeh H."/>
            <person name="van Noort V."/>
            <person name="Lavigne R."/>
            <person name="De Mot R."/>
        </authorList>
    </citation>
    <scope>NUCLEOTIDE SEQUENCE [LARGE SCALE GENOMIC DNA]</scope>
    <source>
        <strain evidence="2 3">SWRI196</strain>
    </source>
</reference>
<organism evidence="2 3">
    <name type="scientific">Pseudomonas tehranensis</name>
    <dbReference type="NCBI Taxonomy" id="2745502"/>
    <lineage>
        <taxon>Bacteria</taxon>
        <taxon>Pseudomonadati</taxon>
        <taxon>Pseudomonadota</taxon>
        <taxon>Gammaproteobacteria</taxon>
        <taxon>Pseudomonadales</taxon>
        <taxon>Pseudomonadaceae</taxon>
        <taxon>Pseudomonas</taxon>
    </lineage>
</organism>
<evidence type="ECO:0000313" key="3">
    <source>
        <dbReference type="Proteomes" id="UP000617171"/>
    </source>
</evidence>
<gene>
    <name evidence="2" type="ORF">HU811_02975</name>
</gene>
<evidence type="ECO:0000256" key="1">
    <source>
        <dbReference type="SAM" id="MobiDB-lite"/>
    </source>
</evidence>
<feature type="region of interest" description="Disordered" evidence="1">
    <location>
        <begin position="1"/>
        <end position="23"/>
    </location>
</feature>